<organism evidence="2 3">
    <name type="scientific">Geospiza parvula</name>
    <name type="common">Small tree-finch</name>
    <name type="synonym">Camarhynchus parvulus</name>
    <dbReference type="NCBI Taxonomy" id="87175"/>
    <lineage>
        <taxon>Eukaryota</taxon>
        <taxon>Metazoa</taxon>
        <taxon>Chordata</taxon>
        <taxon>Craniata</taxon>
        <taxon>Vertebrata</taxon>
        <taxon>Euteleostomi</taxon>
        <taxon>Archelosauria</taxon>
        <taxon>Archosauria</taxon>
        <taxon>Dinosauria</taxon>
        <taxon>Saurischia</taxon>
        <taxon>Theropoda</taxon>
        <taxon>Coelurosauria</taxon>
        <taxon>Aves</taxon>
        <taxon>Neognathae</taxon>
        <taxon>Neoaves</taxon>
        <taxon>Telluraves</taxon>
        <taxon>Australaves</taxon>
        <taxon>Passeriformes</taxon>
        <taxon>Thraupidae</taxon>
        <taxon>Camarhynchus</taxon>
    </lineage>
</organism>
<reference evidence="2" key="1">
    <citation type="submission" date="2020-02" db="EMBL/GenBank/DDBJ databases">
        <authorList>
            <person name="Enbody D E."/>
            <person name="Pettersson E M."/>
        </authorList>
    </citation>
    <scope>NUCLEOTIDE SEQUENCE [LARGE SCALE GENOMIC DNA]</scope>
</reference>
<accession>A0A8C3N3Q3</accession>
<feature type="region of interest" description="Disordered" evidence="1">
    <location>
        <begin position="1"/>
        <end position="22"/>
    </location>
</feature>
<evidence type="ECO:0000313" key="2">
    <source>
        <dbReference type="Ensembl" id="ENSCPVP00000014275.1"/>
    </source>
</evidence>
<dbReference type="GO" id="GO:0009116">
    <property type="term" value="P:nucleoside metabolic process"/>
    <property type="evidence" value="ECO:0007669"/>
    <property type="project" value="InterPro"/>
</dbReference>
<dbReference type="Gene3D" id="3.40.50.1580">
    <property type="entry name" value="Nucleoside phosphorylase domain"/>
    <property type="match status" value="1"/>
</dbReference>
<sequence length="115" mass="12846">MCSHVPGTLPTSQRAQRHQRARRSGLVLVKNPHLDLMEEDVLYHLDLGTKTHNLPAMFGDIKLWGEEPQCPELEQPCIAQCGLLCPAPWQQDQHCPGSCTLTLLLPSASIFSFNM</sequence>
<name>A0A8C3N3Q3_GEOPR</name>
<dbReference type="Ensembl" id="ENSCPVT00000014915.2">
    <property type="protein sequence ID" value="ENSCPVP00000014275.1"/>
    <property type="gene ID" value="ENSCPVG00000010379.2"/>
</dbReference>
<proteinExistence type="predicted"/>
<dbReference type="GO" id="GO:0003824">
    <property type="term" value="F:catalytic activity"/>
    <property type="evidence" value="ECO:0007669"/>
    <property type="project" value="InterPro"/>
</dbReference>
<dbReference type="InterPro" id="IPR035994">
    <property type="entry name" value="Nucleoside_phosphorylase_sf"/>
</dbReference>
<gene>
    <name evidence="2" type="primary">UPP2</name>
</gene>
<keyword evidence="3" id="KW-1185">Reference proteome</keyword>
<dbReference type="Proteomes" id="UP000694382">
    <property type="component" value="Chromosome 7"/>
</dbReference>
<dbReference type="AlphaFoldDB" id="A0A8C3N3Q3"/>
<evidence type="ECO:0000256" key="1">
    <source>
        <dbReference type="SAM" id="MobiDB-lite"/>
    </source>
</evidence>
<reference evidence="2" key="3">
    <citation type="submission" date="2025-09" db="UniProtKB">
        <authorList>
            <consortium name="Ensembl"/>
        </authorList>
    </citation>
    <scope>IDENTIFICATION</scope>
</reference>
<protein>
    <submittedName>
        <fullName evidence="2">Uridine phosphorylase 2</fullName>
    </submittedName>
</protein>
<reference evidence="2" key="2">
    <citation type="submission" date="2025-08" db="UniProtKB">
        <authorList>
            <consortium name="Ensembl"/>
        </authorList>
    </citation>
    <scope>IDENTIFICATION</scope>
</reference>
<evidence type="ECO:0000313" key="3">
    <source>
        <dbReference type="Proteomes" id="UP000694382"/>
    </source>
</evidence>